<evidence type="ECO:0000313" key="2">
    <source>
        <dbReference type="Proteomes" id="UP001197770"/>
    </source>
</evidence>
<dbReference type="EMBL" id="JAJGMW010000011">
    <property type="protein sequence ID" value="MCC4212974.1"/>
    <property type="molecule type" value="Genomic_DNA"/>
</dbReference>
<reference evidence="1 2" key="1">
    <citation type="submission" date="2021-11" db="EMBL/GenBank/DDBJ databases">
        <title>Seasonal and diel survey of microbial diversity of the Tyrrhenian coast.</title>
        <authorList>
            <person name="Gattoni G."/>
            <person name="Corral P."/>
        </authorList>
    </citation>
    <scope>NUCLEOTIDE SEQUENCE [LARGE SCALE GENOMIC DNA]</scope>
    <source>
        <strain evidence="1 2">Mr9</strain>
    </source>
</reference>
<gene>
    <name evidence="1" type="ORF">LLW17_09610</name>
</gene>
<organism evidence="1 2">
    <name type="scientific">Leeuwenhoekiella parthenopeia</name>
    <dbReference type="NCBI Taxonomy" id="2890320"/>
    <lineage>
        <taxon>Bacteria</taxon>
        <taxon>Pseudomonadati</taxon>
        <taxon>Bacteroidota</taxon>
        <taxon>Flavobacteriia</taxon>
        <taxon>Flavobacteriales</taxon>
        <taxon>Flavobacteriaceae</taxon>
        <taxon>Leeuwenhoekiella</taxon>
    </lineage>
</organism>
<evidence type="ECO:0000313" key="1">
    <source>
        <dbReference type="EMBL" id="MCC4212974.1"/>
    </source>
</evidence>
<keyword evidence="2" id="KW-1185">Reference proteome</keyword>
<dbReference type="RefSeq" id="WP_228230041.1">
    <property type="nucleotide sequence ID" value="NZ_JAJGMW010000011.1"/>
</dbReference>
<name>A0ABS8GSK6_9FLAO</name>
<proteinExistence type="predicted"/>
<evidence type="ECO:0008006" key="3">
    <source>
        <dbReference type="Google" id="ProtNLM"/>
    </source>
</evidence>
<protein>
    <recommendedName>
        <fullName evidence="3">Tetratricopeptide repeat protein</fullName>
    </recommendedName>
</protein>
<accession>A0ABS8GSK6</accession>
<dbReference type="Proteomes" id="UP001197770">
    <property type="component" value="Unassembled WGS sequence"/>
</dbReference>
<sequence length="327" mass="36844">MLNEITPLIKDLQNPDLLIDSYLVLTPPEIAKKTETGTNYLQKMQRLIDLNPHLSGGYQKVVTELMILAGLKSVEESVAIRPADYFNRAMLALQEMDYEGMIGSLVQAKNLLDAERKQADAAVRKETELVYTKVLTNLAGAYIKTGRPAEALETAELIKNAELNTLLNSNSTSSRTVREIQASLATDEAIIYYLSPGSLDDTGYFNFLVTKNNVEATFFDFTKIVADLFTENPSITSYVESKLAKKELRRPNNTERPAFSANYMAQPGDARIFFETYRTYLEAAKEDRPFLKAGEFARLSANIWYVLFPNLNFLRDIKKSQSYLPVS</sequence>
<comment type="caution">
    <text evidence="1">The sequence shown here is derived from an EMBL/GenBank/DDBJ whole genome shotgun (WGS) entry which is preliminary data.</text>
</comment>